<sequence>MKVKCLWISICCLLVAGCWDRTEINDLAIITAASVDKAKNEEITLSVQIFLPRALGGGAGGAGGTGGGQGKLTTMRNSNGPNIADAISKLQAKIPRQIFWGHCKVYIFGEEIAKQGLADHIDFLVRHPEPRNRAYLYISKGEGLDTLDITPSLERSTAESLREYADLHIGMAVTLVDFRNMLRGESEAAAIPIIENGKKLQKPEDIQVKAVMVGTAILKRDKMIGSLTLHETRGLLWLRNEMNKAAISVQLNGVEGIVSVNPIRTKTKLIPHLENGKWSMLVHVDTEGDVVENGTRLNLMKPELLALVQNAVRADIEARMRMTLKVLQQELQSDVVNFAAAFHREYPKEWEKAKGQWEKIFPQIEIHTQINVNIRRPGLISVPAGVPQEEIKNDE</sequence>
<dbReference type="Gene3D" id="3.30.300.210">
    <property type="entry name" value="Nutrient germinant receptor protein C, domain 3"/>
    <property type="match status" value="1"/>
</dbReference>
<dbReference type="Proteomes" id="UP000198915">
    <property type="component" value="Unassembled WGS sequence"/>
</dbReference>
<evidence type="ECO:0000256" key="3">
    <source>
        <dbReference type="ARBA" id="ARBA00022544"/>
    </source>
</evidence>
<keyword evidence="6" id="KW-0564">Palmitate</keyword>
<keyword evidence="7" id="KW-0449">Lipoprotein</keyword>
<dbReference type="Pfam" id="PF05504">
    <property type="entry name" value="Spore_GerAC"/>
    <property type="match status" value="1"/>
</dbReference>
<keyword evidence="3" id="KW-0309">Germination</keyword>
<feature type="domain" description="Spore germination protein N-terminal" evidence="9">
    <location>
        <begin position="20"/>
        <end position="195"/>
    </location>
</feature>
<evidence type="ECO:0000256" key="6">
    <source>
        <dbReference type="ARBA" id="ARBA00023139"/>
    </source>
</evidence>
<dbReference type="EMBL" id="FORT01000002">
    <property type="protein sequence ID" value="SFJ23573.1"/>
    <property type="molecule type" value="Genomic_DNA"/>
</dbReference>
<dbReference type="InterPro" id="IPR038501">
    <property type="entry name" value="Spore_GerAC_C_sf"/>
</dbReference>
<reference evidence="11" key="1">
    <citation type="submission" date="2016-10" db="EMBL/GenBank/DDBJ databases">
        <authorList>
            <person name="Varghese N."/>
            <person name="Submissions S."/>
        </authorList>
    </citation>
    <scope>NUCLEOTIDE SEQUENCE [LARGE SCALE GENOMIC DNA]</scope>
    <source>
        <strain evidence="11">OK042</strain>
    </source>
</reference>
<evidence type="ECO:0000256" key="7">
    <source>
        <dbReference type="ARBA" id="ARBA00023288"/>
    </source>
</evidence>
<dbReference type="GO" id="GO:0009847">
    <property type="term" value="P:spore germination"/>
    <property type="evidence" value="ECO:0007669"/>
    <property type="project" value="InterPro"/>
</dbReference>
<evidence type="ECO:0000259" key="9">
    <source>
        <dbReference type="Pfam" id="PF25198"/>
    </source>
</evidence>
<protein>
    <submittedName>
        <fullName evidence="10">Spore germination protein KC</fullName>
    </submittedName>
</protein>
<evidence type="ECO:0000259" key="8">
    <source>
        <dbReference type="Pfam" id="PF05504"/>
    </source>
</evidence>
<comment type="subcellular location">
    <subcellularLocation>
        <location evidence="1">Membrane</location>
        <topology evidence="1">Lipid-anchor</topology>
    </subcellularLocation>
</comment>
<evidence type="ECO:0000256" key="4">
    <source>
        <dbReference type="ARBA" id="ARBA00022729"/>
    </source>
</evidence>
<dbReference type="GO" id="GO:0016020">
    <property type="term" value="C:membrane"/>
    <property type="evidence" value="ECO:0007669"/>
    <property type="project" value="UniProtKB-SubCell"/>
</dbReference>
<name>A0A1I3PQ15_9BACL</name>
<keyword evidence="5" id="KW-0472">Membrane</keyword>
<evidence type="ECO:0000313" key="11">
    <source>
        <dbReference type="Proteomes" id="UP000198915"/>
    </source>
</evidence>
<proteinExistence type="inferred from homology"/>
<keyword evidence="4" id="KW-0732">Signal</keyword>
<evidence type="ECO:0000256" key="5">
    <source>
        <dbReference type="ARBA" id="ARBA00023136"/>
    </source>
</evidence>
<evidence type="ECO:0000256" key="2">
    <source>
        <dbReference type="ARBA" id="ARBA00007886"/>
    </source>
</evidence>
<gene>
    <name evidence="10" type="ORF">SAMN05518846_102452</name>
</gene>
<organism evidence="10 11">
    <name type="scientific">Brevibacillus centrosporus</name>
    <dbReference type="NCBI Taxonomy" id="54910"/>
    <lineage>
        <taxon>Bacteria</taxon>
        <taxon>Bacillati</taxon>
        <taxon>Bacillota</taxon>
        <taxon>Bacilli</taxon>
        <taxon>Bacillales</taxon>
        <taxon>Paenibacillaceae</taxon>
        <taxon>Brevibacillus</taxon>
    </lineage>
</organism>
<keyword evidence="11" id="KW-1185">Reference proteome</keyword>
<dbReference type="InterPro" id="IPR057336">
    <property type="entry name" value="GerAC_N"/>
</dbReference>
<dbReference type="InterPro" id="IPR046953">
    <property type="entry name" value="Spore_GerAC-like_C"/>
</dbReference>
<dbReference type="RefSeq" id="WP_092266931.1">
    <property type="nucleotide sequence ID" value="NZ_FORT01000002.1"/>
</dbReference>
<dbReference type="Gene3D" id="6.20.190.10">
    <property type="entry name" value="Nutrient germinant receptor protein C, domain 1"/>
    <property type="match status" value="1"/>
</dbReference>
<dbReference type="PROSITE" id="PS51257">
    <property type="entry name" value="PROKAR_LIPOPROTEIN"/>
    <property type="match status" value="1"/>
</dbReference>
<dbReference type="PANTHER" id="PTHR35789">
    <property type="entry name" value="SPORE GERMINATION PROTEIN B3"/>
    <property type="match status" value="1"/>
</dbReference>
<comment type="similarity">
    <text evidence="2">Belongs to the GerABKC lipoprotein family.</text>
</comment>
<dbReference type="InterPro" id="IPR008844">
    <property type="entry name" value="Spore_GerAC-like"/>
</dbReference>
<dbReference type="NCBIfam" id="TIGR02887">
    <property type="entry name" value="spore_ger_x_C"/>
    <property type="match status" value="1"/>
</dbReference>
<evidence type="ECO:0000313" key="10">
    <source>
        <dbReference type="EMBL" id="SFJ23573.1"/>
    </source>
</evidence>
<dbReference type="Pfam" id="PF25198">
    <property type="entry name" value="Spore_GerAC_N"/>
    <property type="match status" value="1"/>
</dbReference>
<accession>A0A1I3PQ15</accession>
<dbReference type="PANTHER" id="PTHR35789:SF1">
    <property type="entry name" value="SPORE GERMINATION PROTEIN B3"/>
    <property type="match status" value="1"/>
</dbReference>
<feature type="domain" description="Spore germination GerAC-like C-terminal" evidence="8">
    <location>
        <begin position="214"/>
        <end position="378"/>
    </location>
</feature>
<dbReference type="STRING" id="1884381.SAMN05518846_102452"/>
<evidence type="ECO:0000256" key="1">
    <source>
        <dbReference type="ARBA" id="ARBA00004635"/>
    </source>
</evidence>
<dbReference type="AlphaFoldDB" id="A0A1I3PQ15"/>